<organism evidence="3 4">
    <name type="scientific">Thelonectria olida</name>
    <dbReference type="NCBI Taxonomy" id="1576542"/>
    <lineage>
        <taxon>Eukaryota</taxon>
        <taxon>Fungi</taxon>
        <taxon>Dikarya</taxon>
        <taxon>Ascomycota</taxon>
        <taxon>Pezizomycotina</taxon>
        <taxon>Sordariomycetes</taxon>
        <taxon>Hypocreomycetidae</taxon>
        <taxon>Hypocreales</taxon>
        <taxon>Nectriaceae</taxon>
        <taxon>Thelonectria</taxon>
    </lineage>
</organism>
<dbReference type="AlphaFoldDB" id="A0A9P8WAR3"/>
<keyword evidence="2" id="KW-0812">Transmembrane</keyword>
<feature type="transmembrane region" description="Helical" evidence="2">
    <location>
        <begin position="9"/>
        <end position="28"/>
    </location>
</feature>
<name>A0A9P8WAR3_9HYPO</name>
<dbReference type="EMBL" id="JAGPYM010000005">
    <property type="protein sequence ID" value="KAH6894088.1"/>
    <property type="molecule type" value="Genomic_DNA"/>
</dbReference>
<reference evidence="3 4" key="1">
    <citation type="journal article" date="2021" name="Nat. Commun.">
        <title>Genetic determinants of endophytism in the Arabidopsis root mycobiome.</title>
        <authorList>
            <person name="Mesny F."/>
            <person name="Miyauchi S."/>
            <person name="Thiergart T."/>
            <person name="Pickel B."/>
            <person name="Atanasova L."/>
            <person name="Karlsson M."/>
            <person name="Huettel B."/>
            <person name="Barry K.W."/>
            <person name="Haridas S."/>
            <person name="Chen C."/>
            <person name="Bauer D."/>
            <person name="Andreopoulos W."/>
            <person name="Pangilinan J."/>
            <person name="LaButti K."/>
            <person name="Riley R."/>
            <person name="Lipzen A."/>
            <person name="Clum A."/>
            <person name="Drula E."/>
            <person name="Henrissat B."/>
            <person name="Kohler A."/>
            <person name="Grigoriev I.V."/>
            <person name="Martin F.M."/>
            <person name="Hacquard S."/>
        </authorList>
    </citation>
    <scope>NUCLEOTIDE SEQUENCE [LARGE SCALE GENOMIC DNA]</scope>
    <source>
        <strain evidence="3 4">MPI-CAGE-CH-0241</strain>
    </source>
</reference>
<evidence type="ECO:0000256" key="2">
    <source>
        <dbReference type="SAM" id="Phobius"/>
    </source>
</evidence>
<accession>A0A9P8WAR3</accession>
<evidence type="ECO:0000313" key="3">
    <source>
        <dbReference type="EMBL" id="KAH6894088.1"/>
    </source>
</evidence>
<feature type="region of interest" description="Disordered" evidence="1">
    <location>
        <begin position="154"/>
        <end position="178"/>
    </location>
</feature>
<keyword evidence="4" id="KW-1185">Reference proteome</keyword>
<sequence>MASTMIDSFFFIIILFWFINKVFLFLRISGMPSVGLGMALAFWGANKKTEATHTQHNFVQFPPASTDYPLSKERESKRKTKDTFLAIGRMDGQGKGKHGLVNQAYGISTQPICAPGLEESVLLTWMVYGWMIRMGKHFFLFFFRHLIDRRADQIPLNPTPQSQKQLYKTRASNRMQPE</sequence>
<proteinExistence type="predicted"/>
<feature type="compositionally biased region" description="Polar residues" evidence="1">
    <location>
        <begin position="159"/>
        <end position="178"/>
    </location>
</feature>
<gene>
    <name evidence="3" type="ORF">B0T10DRAFT_237621</name>
</gene>
<dbReference type="Proteomes" id="UP000777438">
    <property type="component" value="Unassembled WGS sequence"/>
</dbReference>
<keyword evidence="2" id="KW-1133">Transmembrane helix</keyword>
<evidence type="ECO:0000256" key="1">
    <source>
        <dbReference type="SAM" id="MobiDB-lite"/>
    </source>
</evidence>
<keyword evidence="2" id="KW-0472">Membrane</keyword>
<protein>
    <submittedName>
        <fullName evidence="3">Uncharacterized protein</fullName>
    </submittedName>
</protein>
<comment type="caution">
    <text evidence="3">The sequence shown here is derived from an EMBL/GenBank/DDBJ whole genome shotgun (WGS) entry which is preliminary data.</text>
</comment>
<evidence type="ECO:0000313" key="4">
    <source>
        <dbReference type="Proteomes" id="UP000777438"/>
    </source>
</evidence>
<feature type="transmembrane region" description="Helical" evidence="2">
    <location>
        <begin position="125"/>
        <end position="143"/>
    </location>
</feature>